<comment type="subcellular location">
    <subcellularLocation>
        <location evidence="1">Cell membrane</location>
        <topology evidence="1">Multi-pass membrane protein</topology>
    </subcellularLocation>
</comment>
<keyword evidence="9" id="KW-1185">Reference proteome</keyword>
<feature type="transmembrane region" description="Helical" evidence="7">
    <location>
        <begin position="173"/>
        <end position="192"/>
    </location>
</feature>
<keyword evidence="6 7" id="KW-0472">Membrane</keyword>
<protein>
    <submittedName>
        <fullName evidence="8">Cytochrome d ubiquinol oxidase subunit II</fullName>
    </submittedName>
</protein>
<dbReference type="Proteomes" id="UP000595046">
    <property type="component" value="Chromosome"/>
</dbReference>
<accession>A0A7T1T546</accession>
<dbReference type="EMBL" id="CP048882">
    <property type="protein sequence ID" value="QPP06573.1"/>
    <property type="molecule type" value="Genomic_DNA"/>
</dbReference>
<evidence type="ECO:0000256" key="6">
    <source>
        <dbReference type="ARBA" id="ARBA00023136"/>
    </source>
</evidence>
<dbReference type="KEGG" id="sbat:G4Z16_09355"/>
<dbReference type="GO" id="GO:0009055">
    <property type="term" value="F:electron transfer activity"/>
    <property type="evidence" value="ECO:0007669"/>
    <property type="project" value="TreeGrafter"/>
</dbReference>
<sequence>MEIVATALLAVFTTGYLVLAGADIGVGMLLPWLGRSAPERRTVIAAFAPFFLGNEVWLVAVAGILAGAFPGMEHELLYAHRQLFLLLLLGWVVRDAGLWWRGRFDAAWWRAGCDTMVVAGSWALALALGGVLGSLLAGSAPYGLPIVAVFALHGSGFARLRLPSSLRHRAVGSYPLTAVALAGLALAAGARLDLGHAVAGPSSLKIVTVFVLVMLPLMLGAQALSWWTFRARVKGPGYL</sequence>
<feature type="transmembrane region" description="Helical" evidence="7">
    <location>
        <begin position="44"/>
        <end position="71"/>
    </location>
</feature>
<keyword evidence="4 7" id="KW-0812">Transmembrane</keyword>
<dbReference type="GO" id="GO:0005886">
    <property type="term" value="C:plasma membrane"/>
    <property type="evidence" value="ECO:0007669"/>
    <property type="project" value="UniProtKB-SubCell"/>
</dbReference>
<evidence type="ECO:0000256" key="7">
    <source>
        <dbReference type="SAM" id="Phobius"/>
    </source>
</evidence>
<organism evidence="8 9">
    <name type="scientific">Streptomyces bathyalis</name>
    <dbReference type="NCBI Taxonomy" id="2710756"/>
    <lineage>
        <taxon>Bacteria</taxon>
        <taxon>Bacillati</taxon>
        <taxon>Actinomycetota</taxon>
        <taxon>Actinomycetes</taxon>
        <taxon>Kitasatosporales</taxon>
        <taxon>Streptomycetaceae</taxon>
        <taxon>Streptomyces</taxon>
    </lineage>
</organism>
<dbReference type="RefSeq" id="WP_197350398.1">
    <property type="nucleotide sequence ID" value="NZ_CP048882.1"/>
</dbReference>
<dbReference type="AlphaFoldDB" id="A0A7T1T546"/>
<feature type="transmembrane region" description="Helical" evidence="7">
    <location>
        <begin position="204"/>
        <end position="229"/>
    </location>
</feature>
<evidence type="ECO:0000313" key="8">
    <source>
        <dbReference type="EMBL" id="QPP06573.1"/>
    </source>
</evidence>
<dbReference type="GO" id="GO:0070069">
    <property type="term" value="C:cytochrome complex"/>
    <property type="evidence" value="ECO:0007669"/>
    <property type="project" value="TreeGrafter"/>
</dbReference>
<feature type="transmembrane region" description="Helical" evidence="7">
    <location>
        <begin position="122"/>
        <end position="152"/>
    </location>
</feature>
<evidence type="ECO:0000256" key="3">
    <source>
        <dbReference type="ARBA" id="ARBA00022475"/>
    </source>
</evidence>
<name>A0A7T1T546_9ACTN</name>
<gene>
    <name evidence="8" type="ORF">G4Z16_09355</name>
</gene>
<keyword evidence="3" id="KW-1003">Cell membrane</keyword>
<keyword evidence="5 7" id="KW-1133">Transmembrane helix</keyword>
<dbReference type="PANTHER" id="PTHR43141">
    <property type="entry name" value="CYTOCHROME BD2 SUBUNIT II"/>
    <property type="match status" value="1"/>
</dbReference>
<evidence type="ECO:0000256" key="2">
    <source>
        <dbReference type="ARBA" id="ARBA00007543"/>
    </source>
</evidence>
<comment type="similarity">
    <text evidence="2">Belongs to the cytochrome ubiquinol oxidase subunit 2 family.</text>
</comment>
<reference evidence="9" key="1">
    <citation type="submission" date="2020-02" db="EMBL/GenBank/DDBJ databases">
        <title>Streptomyces sp. ASO4wet.</title>
        <authorList>
            <person name="Risdian C."/>
            <person name="Landwehr W."/>
            <person name="Schupp P."/>
            <person name="Wink J."/>
        </authorList>
    </citation>
    <scope>NUCLEOTIDE SEQUENCE [LARGE SCALE GENOMIC DNA]</scope>
    <source>
        <strain evidence="9">ASO4wet</strain>
    </source>
</reference>
<evidence type="ECO:0000256" key="5">
    <source>
        <dbReference type="ARBA" id="ARBA00022989"/>
    </source>
</evidence>
<dbReference type="PANTHER" id="PTHR43141:SF4">
    <property type="entry name" value="CYTOCHROME BD2 SUBUNIT II"/>
    <property type="match status" value="1"/>
</dbReference>
<dbReference type="GO" id="GO:0016682">
    <property type="term" value="F:oxidoreductase activity, acting on diphenols and related substances as donors, oxygen as acceptor"/>
    <property type="evidence" value="ECO:0007669"/>
    <property type="project" value="TreeGrafter"/>
</dbReference>
<dbReference type="Pfam" id="PF02322">
    <property type="entry name" value="Cyt_bd_oxida_II"/>
    <property type="match status" value="1"/>
</dbReference>
<evidence type="ECO:0000256" key="1">
    <source>
        <dbReference type="ARBA" id="ARBA00004651"/>
    </source>
</evidence>
<proteinExistence type="inferred from homology"/>
<dbReference type="GO" id="GO:0019646">
    <property type="term" value="P:aerobic electron transport chain"/>
    <property type="evidence" value="ECO:0007669"/>
    <property type="project" value="TreeGrafter"/>
</dbReference>
<evidence type="ECO:0000313" key="9">
    <source>
        <dbReference type="Proteomes" id="UP000595046"/>
    </source>
</evidence>
<evidence type="ECO:0000256" key="4">
    <source>
        <dbReference type="ARBA" id="ARBA00022692"/>
    </source>
</evidence>
<dbReference type="InterPro" id="IPR003317">
    <property type="entry name" value="Cyt-d_oxidase_su2"/>
</dbReference>